<accession>A0A3G2HY50</accession>
<organism evidence="2 3">
    <name type="scientific">Alcaligenes aquatilis</name>
    <dbReference type="NCBI Taxonomy" id="323284"/>
    <lineage>
        <taxon>Bacteria</taxon>
        <taxon>Pseudomonadati</taxon>
        <taxon>Pseudomonadota</taxon>
        <taxon>Betaproteobacteria</taxon>
        <taxon>Burkholderiales</taxon>
        <taxon>Alcaligenaceae</taxon>
        <taxon>Alcaligenes</taxon>
    </lineage>
</organism>
<evidence type="ECO:0000256" key="1">
    <source>
        <dbReference type="SAM" id="Phobius"/>
    </source>
</evidence>
<feature type="transmembrane region" description="Helical" evidence="1">
    <location>
        <begin position="65"/>
        <end position="83"/>
    </location>
</feature>
<evidence type="ECO:0000313" key="3">
    <source>
        <dbReference type="Proteomes" id="UP000268070"/>
    </source>
</evidence>
<keyword evidence="1" id="KW-1133">Transmembrane helix</keyword>
<reference evidence="2 3" key="1">
    <citation type="submission" date="2018-09" db="EMBL/GenBank/DDBJ databases">
        <title>Complete genome sequence of the hydrocarbonoclastic bacterium Alcaligenes aquatilis QD168, isolated from a crude-oil polluted marine sediment of Central Chile.</title>
        <authorList>
            <person name="Duran R.E."/>
            <person name="Barra B."/>
            <person name="Salva-Serra F."/>
            <person name="Mendez V."/>
            <person name="Moore E.R.B."/>
            <person name="Seeger M."/>
        </authorList>
    </citation>
    <scope>NUCLEOTIDE SEQUENCE [LARGE SCALE GENOMIC DNA]</scope>
    <source>
        <strain evidence="2 3">QD168</strain>
    </source>
</reference>
<evidence type="ECO:0000313" key="2">
    <source>
        <dbReference type="EMBL" id="AYN21997.1"/>
    </source>
</evidence>
<dbReference type="Proteomes" id="UP000268070">
    <property type="component" value="Chromosome"/>
</dbReference>
<keyword evidence="1" id="KW-0812">Transmembrane</keyword>
<dbReference type="KEGG" id="aaqu:D3M96_16540"/>
<feature type="transmembrane region" description="Helical" evidence="1">
    <location>
        <begin position="12"/>
        <end position="30"/>
    </location>
</feature>
<name>A0A3G2HY50_9BURK</name>
<dbReference type="AlphaFoldDB" id="A0A3G2HY50"/>
<sequence>MLLMKIARFMSYYEFMALTVPFVVLLVYLITSKEGLQWNEASGKMVPYKTTGFMAVLKETDVMDWFLSIVIVLVLGSGSWFYMKTTYLTSGDIARFSNQGEECELRELAQMKPYARNKPFTVFDYETAKDRCKFKSSDLNNKEIMEFQREILTRMGHQVELAPKSPRDESDDSNSQ</sequence>
<dbReference type="RefSeq" id="WP_026484374.1">
    <property type="nucleotide sequence ID" value="NZ_CP032153.1"/>
</dbReference>
<gene>
    <name evidence="2" type="ORF">D3M96_16540</name>
</gene>
<keyword evidence="1" id="KW-0472">Membrane</keyword>
<protein>
    <submittedName>
        <fullName evidence="2">Uncharacterized protein</fullName>
    </submittedName>
</protein>
<dbReference type="EMBL" id="CP032153">
    <property type="protein sequence ID" value="AYN21997.1"/>
    <property type="molecule type" value="Genomic_DNA"/>
</dbReference>
<proteinExistence type="predicted"/>